<feature type="signal peptide" evidence="1">
    <location>
        <begin position="1"/>
        <end position="22"/>
    </location>
</feature>
<dbReference type="Proteomes" id="UP000050430">
    <property type="component" value="Unassembled WGS sequence"/>
</dbReference>
<dbReference type="AlphaFoldDB" id="A0A0P6X266"/>
<proteinExistence type="predicted"/>
<sequence>MIRKTLPMFFLSLVLFMNGCNAAHPLTSATLPNAPFSTSSSEKIIRSGTGSFKIYLIALEDGGTSGPPVGCGDSLIAVEIPAADRSSALQFLLANRDTYYGQSGLYDALAKSILSISRFEEHETSMTVELTGKLILSGVCDNPRVKEQLLATIRQSAKSDIPVTIRINGILLDDLLSEK</sequence>
<name>A0A0P6X266_9CHLR</name>
<comment type="caution">
    <text evidence="2">The sequence shown here is derived from an EMBL/GenBank/DDBJ whole genome shotgun (WGS) entry which is preliminary data.</text>
</comment>
<evidence type="ECO:0000313" key="3">
    <source>
        <dbReference type="Proteomes" id="UP000050430"/>
    </source>
</evidence>
<reference evidence="2 3" key="1">
    <citation type="submission" date="2015-07" db="EMBL/GenBank/DDBJ databases">
        <title>Genome sequence of Leptolinea tardivitalis DSM 16556.</title>
        <authorList>
            <person name="Hemp J."/>
            <person name="Ward L.M."/>
            <person name="Pace L.A."/>
            <person name="Fischer W.W."/>
        </authorList>
    </citation>
    <scope>NUCLEOTIDE SEQUENCE [LARGE SCALE GENOMIC DNA]</scope>
    <source>
        <strain evidence="2 3">YMTK-2</strain>
    </source>
</reference>
<evidence type="ECO:0000313" key="2">
    <source>
        <dbReference type="EMBL" id="KPL75059.1"/>
    </source>
</evidence>
<evidence type="ECO:0000256" key="1">
    <source>
        <dbReference type="SAM" id="SignalP"/>
    </source>
</evidence>
<keyword evidence="1" id="KW-0732">Signal</keyword>
<dbReference type="EMBL" id="LGCK01000001">
    <property type="protein sequence ID" value="KPL75059.1"/>
    <property type="molecule type" value="Genomic_DNA"/>
</dbReference>
<evidence type="ECO:0008006" key="4">
    <source>
        <dbReference type="Google" id="ProtNLM"/>
    </source>
</evidence>
<organism evidence="2 3">
    <name type="scientific">Leptolinea tardivitalis</name>
    <dbReference type="NCBI Taxonomy" id="229920"/>
    <lineage>
        <taxon>Bacteria</taxon>
        <taxon>Bacillati</taxon>
        <taxon>Chloroflexota</taxon>
        <taxon>Anaerolineae</taxon>
        <taxon>Anaerolineales</taxon>
        <taxon>Anaerolineaceae</taxon>
        <taxon>Leptolinea</taxon>
    </lineage>
</organism>
<gene>
    <name evidence="2" type="ORF">ADM99_00025</name>
</gene>
<dbReference type="OrthoDB" id="1797340at2"/>
<keyword evidence="3" id="KW-1185">Reference proteome</keyword>
<dbReference type="RefSeq" id="WP_062420744.1">
    <property type="nucleotide sequence ID" value="NZ_BBYA01000003.1"/>
</dbReference>
<feature type="chain" id="PRO_5006132783" description="GerMN domain-containing protein" evidence="1">
    <location>
        <begin position="23"/>
        <end position="179"/>
    </location>
</feature>
<accession>A0A0P6X266</accession>
<protein>
    <recommendedName>
        <fullName evidence="4">GerMN domain-containing protein</fullName>
    </recommendedName>
</protein>